<name>A0A0H3J6L6_CLOPA</name>
<dbReference type="EMBL" id="CP009268">
    <property type="protein sequence ID" value="AJA51551.1"/>
    <property type="molecule type" value="Genomic_DNA"/>
</dbReference>
<organism evidence="1 4">
    <name type="scientific">Clostridium pasteurianum DSM 525 = ATCC 6013</name>
    <dbReference type="NCBI Taxonomy" id="1262449"/>
    <lineage>
        <taxon>Bacteria</taxon>
        <taxon>Bacillati</taxon>
        <taxon>Bacillota</taxon>
        <taxon>Clostridia</taxon>
        <taxon>Eubacteriales</taxon>
        <taxon>Clostridiaceae</taxon>
        <taxon>Clostridium</taxon>
    </lineage>
</organism>
<dbReference type="eggNOG" id="ENOG502ZKQC">
    <property type="taxonomic scope" value="Bacteria"/>
</dbReference>
<dbReference type="RefSeq" id="WP_003447288.1">
    <property type="nucleotide sequence ID" value="NZ_ANZB01000014.1"/>
</dbReference>
<keyword evidence="4" id="KW-1185">Reference proteome</keyword>
<reference evidence="2 3" key="3">
    <citation type="journal article" name="Genome Announc.">
        <title>Improved Draft Genome Sequence of Clostridium pasteurianum Strain ATCC 6013 (DSM 525) Using a Hybrid Next-Generation Sequencing Approach.</title>
        <authorList>
            <person name="Pyne M.E."/>
            <person name="Utturkar S."/>
            <person name="Brown S.D."/>
            <person name="Moo-Young M."/>
            <person name="Chung D.A."/>
            <person name="Chou C.P."/>
        </authorList>
    </citation>
    <scope>NUCLEOTIDE SEQUENCE [LARGE SCALE GENOMIC DNA]</scope>
    <source>
        <strain evidence="2 3">ATCC 6013</strain>
    </source>
</reference>
<reference evidence="2" key="2">
    <citation type="submission" date="2015-10" db="EMBL/GenBank/DDBJ databases">
        <title>Improved Draft Genome Sequence of Clostridium pasteurianum Strain ATCC 6013 (DSM 525) Using a Hybrid Next-Generation Sequencing Approach.</title>
        <authorList>
            <person name="Pyne M.E."/>
            <person name="Utturkar S.M."/>
            <person name="Brown S.D."/>
            <person name="Moo-Young M."/>
            <person name="Chung D.A."/>
            <person name="Chou P.C."/>
        </authorList>
    </citation>
    <scope>NUCLEOTIDE SEQUENCE</scope>
    <source>
        <strain evidence="2">ATCC 6013</strain>
    </source>
</reference>
<dbReference type="KEGG" id="cpat:CLPA_c14880"/>
<evidence type="ECO:0000313" key="3">
    <source>
        <dbReference type="Proteomes" id="UP000028042"/>
    </source>
</evidence>
<dbReference type="AlphaFoldDB" id="A0A0H3J6L6"/>
<reference evidence="1 4" key="1">
    <citation type="journal article" date="2015" name="Genome Announc.">
        <title>Complete Genome Sequence of the Nitrogen-Fixing and Solvent-Producing Clostridium pasteurianum DSM 525.</title>
        <authorList>
            <person name="Poehlein A."/>
            <person name="Grosse-Honebrink A."/>
            <person name="Zhang Y."/>
            <person name="Minton N.P."/>
            <person name="Daniel R."/>
        </authorList>
    </citation>
    <scope>NUCLEOTIDE SEQUENCE [LARGE SCALE GENOMIC DNA]</scope>
    <source>
        <strain evidence="1">DSM 525</strain>
        <strain evidence="4">DSM 525 / ATCC 6013</strain>
    </source>
</reference>
<dbReference type="PATRIC" id="fig|1262449.3.peg.3431"/>
<dbReference type="EMBL" id="JPGY02000001">
    <property type="protein sequence ID" value="KRU12442.1"/>
    <property type="molecule type" value="Genomic_DNA"/>
</dbReference>
<protein>
    <submittedName>
        <fullName evidence="1">Uncharacterized protein</fullName>
    </submittedName>
</protein>
<evidence type="ECO:0000313" key="2">
    <source>
        <dbReference type="EMBL" id="KRU12442.1"/>
    </source>
</evidence>
<accession>A0A0H3J6L6</accession>
<dbReference type="Proteomes" id="UP000030905">
    <property type="component" value="Chromosome"/>
</dbReference>
<evidence type="ECO:0000313" key="4">
    <source>
        <dbReference type="Proteomes" id="UP000030905"/>
    </source>
</evidence>
<evidence type="ECO:0000313" key="1">
    <source>
        <dbReference type="EMBL" id="AJA51551.1"/>
    </source>
</evidence>
<gene>
    <name evidence="1" type="ORF">CLPA_c14880</name>
    <name evidence="2" type="ORF">CP6013_01689</name>
</gene>
<dbReference type="KEGG" id="cpae:CPAST_c14880"/>
<dbReference type="Proteomes" id="UP000028042">
    <property type="component" value="Unassembled WGS sequence"/>
</dbReference>
<proteinExistence type="predicted"/>
<sequence length="100" mass="11940">MDKETKQMFELVLKKLDSMEKRFDSMETRQESMETGQESMQKRQDEMYLLFRSLEENVKVTRAEQEKATYILADMQGKITKSTEKVEDHEKVIEQIRAIN</sequence>